<dbReference type="InterPro" id="IPR023416">
    <property type="entry name" value="Transthyretin/HIU_hydrolase_d"/>
</dbReference>
<dbReference type="PANTHER" id="PTHR10395:SF7">
    <property type="entry name" value="5-HYDROXYISOURATE HYDROLASE"/>
    <property type="match status" value="1"/>
</dbReference>
<evidence type="ECO:0000259" key="9">
    <source>
        <dbReference type="SMART" id="SM00095"/>
    </source>
</evidence>
<dbReference type="AlphaFoldDB" id="A0A2C9DA58"/>
<dbReference type="PANTHER" id="PTHR10395">
    <property type="entry name" value="URICASE AND TRANSTHYRETIN-RELATED"/>
    <property type="match status" value="1"/>
</dbReference>
<evidence type="ECO:0000313" key="11">
    <source>
        <dbReference type="Proteomes" id="UP000223606"/>
    </source>
</evidence>
<gene>
    <name evidence="10" type="primary">pucM</name>
    <name evidence="10" type="ORF">HDIA_2944</name>
</gene>
<evidence type="ECO:0000256" key="7">
    <source>
        <dbReference type="PIRSR" id="PIRSR600895-51"/>
    </source>
</evidence>
<name>A0A2C9DA58_9HYPH</name>
<dbReference type="InterPro" id="IPR014306">
    <property type="entry name" value="Hydroxyisourate_hydrolase"/>
</dbReference>
<dbReference type="EMBL" id="LT960614">
    <property type="protein sequence ID" value="SON56485.1"/>
    <property type="molecule type" value="Genomic_DNA"/>
</dbReference>
<dbReference type="PROSITE" id="PS00769">
    <property type="entry name" value="TRANSTHYRETIN_2"/>
    <property type="match status" value="1"/>
</dbReference>
<evidence type="ECO:0000256" key="5">
    <source>
        <dbReference type="ARBA" id="ARBA00022631"/>
    </source>
</evidence>
<dbReference type="SMART" id="SM00095">
    <property type="entry name" value="TR_THY"/>
    <property type="match status" value="1"/>
</dbReference>
<comment type="catalytic activity">
    <reaction evidence="1 8">
        <text>5-hydroxyisourate + H2O = 5-hydroxy-2-oxo-4-ureido-2,5-dihydro-1H-imidazole-5-carboxylate + H(+)</text>
        <dbReference type="Rhea" id="RHEA:23736"/>
        <dbReference type="ChEBI" id="CHEBI:15377"/>
        <dbReference type="ChEBI" id="CHEBI:15378"/>
        <dbReference type="ChEBI" id="CHEBI:18072"/>
        <dbReference type="ChEBI" id="CHEBI:58639"/>
        <dbReference type="EC" id="3.5.2.17"/>
    </reaction>
</comment>
<organism evidence="10 11">
    <name type="scientific">Hartmannibacter diazotrophicus</name>
    <dbReference type="NCBI Taxonomy" id="1482074"/>
    <lineage>
        <taxon>Bacteria</taxon>
        <taxon>Pseudomonadati</taxon>
        <taxon>Pseudomonadota</taxon>
        <taxon>Alphaproteobacteria</taxon>
        <taxon>Hyphomicrobiales</taxon>
        <taxon>Pleomorphomonadaceae</taxon>
        <taxon>Hartmannibacter</taxon>
    </lineage>
</organism>
<dbReference type="Pfam" id="PF00576">
    <property type="entry name" value="Transthyretin"/>
    <property type="match status" value="1"/>
</dbReference>
<dbReference type="Proteomes" id="UP000223606">
    <property type="component" value="Chromosome 1"/>
</dbReference>
<evidence type="ECO:0000256" key="8">
    <source>
        <dbReference type="RuleBase" id="RU361270"/>
    </source>
</evidence>
<proteinExistence type="inferred from homology"/>
<dbReference type="PROSITE" id="PS00768">
    <property type="entry name" value="TRANSTHYRETIN_1"/>
    <property type="match status" value="1"/>
</dbReference>
<feature type="binding site" evidence="7">
    <location>
        <position position="7"/>
    </location>
    <ligand>
        <name>substrate</name>
    </ligand>
</feature>
<dbReference type="GO" id="GO:0033971">
    <property type="term" value="F:hydroxyisourate hydrolase activity"/>
    <property type="evidence" value="ECO:0007669"/>
    <property type="project" value="UniProtKB-EC"/>
</dbReference>
<keyword evidence="5 8" id="KW-0659">Purine metabolism</keyword>
<comment type="function">
    <text evidence="2">Catalyzes the hydrolysis of 5-hydroxyisourate (HIU) to 2-oxo-4-hydroxy-4-carboxy-5-ureidoimidazoline (OHCU).</text>
</comment>
<dbReference type="InterPro" id="IPR000895">
    <property type="entry name" value="Transthyretin/HIU_hydrolase"/>
</dbReference>
<dbReference type="Gene3D" id="2.60.40.180">
    <property type="entry name" value="Transthyretin/hydroxyisourate hydrolase domain"/>
    <property type="match status" value="1"/>
</dbReference>
<accession>A0A2C9DA58</accession>
<evidence type="ECO:0000256" key="1">
    <source>
        <dbReference type="ARBA" id="ARBA00001043"/>
    </source>
</evidence>
<keyword evidence="6 8" id="KW-0378">Hydrolase</keyword>
<protein>
    <recommendedName>
        <fullName evidence="8">5-hydroxyisourate hydrolase</fullName>
        <shortName evidence="8">HIU hydrolase</shortName>
        <shortName evidence="8">HIUHase</shortName>
        <ecNumber evidence="8">3.5.2.17</ecNumber>
    </recommendedName>
</protein>
<dbReference type="GO" id="GO:0006144">
    <property type="term" value="P:purine nucleobase metabolic process"/>
    <property type="evidence" value="ECO:0007669"/>
    <property type="project" value="UniProtKB-KW"/>
</dbReference>
<keyword evidence="11" id="KW-1185">Reference proteome</keyword>
<dbReference type="EC" id="3.5.2.17" evidence="8"/>
<dbReference type="NCBIfam" id="TIGR02962">
    <property type="entry name" value="hdxy_isourate"/>
    <property type="match status" value="1"/>
</dbReference>
<feature type="binding site" evidence="7">
    <location>
        <position position="113"/>
    </location>
    <ligand>
        <name>substrate</name>
    </ligand>
</feature>
<dbReference type="RefSeq" id="WP_099556863.1">
    <property type="nucleotide sequence ID" value="NZ_LT960614.1"/>
</dbReference>
<dbReference type="OrthoDB" id="9792386at2"/>
<evidence type="ECO:0000256" key="3">
    <source>
        <dbReference type="ARBA" id="ARBA00009850"/>
    </source>
</evidence>
<feature type="binding site" evidence="7">
    <location>
        <position position="45"/>
    </location>
    <ligand>
        <name>substrate</name>
    </ligand>
</feature>
<evidence type="ECO:0000313" key="10">
    <source>
        <dbReference type="EMBL" id="SON56485.1"/>
    </source>
</evidence>
<dbReference type="PRINTS" id="PR00189">
    <property type="entry name" value="TRNSTHYRETIN"/>
</dbReference>
<comment type="similarity">
    <text evidence="3 8">Belongs to the transthyretin family. 5-hydroxyisourate hydrolase subfamily.</text>
</comment>
<feature type="domain" description="Transthyretin/hydroxyisourate hydrolase" evidence="9">
    <location>
        <begin position="4"/>
        <end position="115"/>
    </location>
</feature>
<dbReference type="CDD" id="cd05822">
    <property type="entry name" value="TLP_HIUase"/>
    <property type="match status" value="1"/>
</dbReference>
<evidence type="ECO:0000256" key="6">
    <source>
        <dbReference type="ARBA" id="ARBA00022801"/>
    </source>
</evidence>
<reference evidence="11" key="1">
    <citation type="submission" date="2017-09" db="EMBL/GenBank/DDBJ databases">
        <title>Genome sequence of Nannocystis excedens DSM 71.</title>
        <authorList>
            <person name="Blom J."/>
        </authorList>
    </citation>
    <scope>NUCLEOTIDE SEQUENCE [LARGE SCALE GENOMIC DNA]</scope>
    <source>
        <strain evidence="11">type strain: E19</strain>
    </source>
</reference>
<dbReference type="KEGG" id="hdi:HDIA_2944"/>
<evidence type="ECO:0000256" key="2">
    <source>
        <dbReference type="ARBA" id="ARBA00002704"/>
    </source>
</evidence>
<dbReference type="InterPro" id="IPR036817">
    <property type="entry name" value="Transthyretin/HIU_hydrolase_sf"/>
</dbReference>
<comment type="subunit">
    <text evidence="4 8">Homotetramer.</text>
</comment>
<dbReference type="InterPro" id="IPR023418">
    <property type="entry name" value="Thyroxine_BS"/>
</dbReference>
<sequence>MGRLTTHVLDAVAGTPAAGLSVALYRIEEGGAVLVTRAVTNEDGRIVPLVFGDDFVVGVYELHFLCGPYFHQKGVPVTDPPFLDTVPIRFGIADATQHFHVPLLMSPYSYSTYRGS</sequence>
<evidence type="ECO:0000256" key="4">
    <source>
        <dbReference type="ARBA" id="ARBA00011881"/>
    </source>
</evidence>
<dbReference type="InterPro" id="IPR023419">
    <property type="entry name" value="Transthyretin_CS"/>
</dbReference>
<dbReference type="SUPFAM" id="SSF49472">
    <property type="entry name" value="Transthyretin (synonym: prealbumin)"/>
    <property type="match status" value="1"/>
</dbReference>